<feature type="compositionally biased region" description="Low complexity" evidence="1">
    <location>
        <begin position="22"/>
        <end position="31"/>
    </location>
</feature>
<dbReference type="Gene3D" id="1.25.40.10">
    <property type="entry name" value="Tetratricopeptide repeat domain"/>
    <property type="match status" value="1"/>
</dbReference>
<dbReference type="InterPro" id="IPR019412">
    <property type="entry name" value="IML2/TPR_39"/>
</dbReference>
<name>A0A163M0L9_ABSGL</name>
<dbReference type="SUPFAM" id="SSF48452">
    <property type="entry name" value="TPR-like"/>
    <property type="match status" value="1"/>
</dbReference>
<dbReference type="GO" id="GO:0005741">
    <property type="term" value="C:mitochondrial outer membrane"/>
    <property type="evidence" value="ECO:0007669"/>
    <property type="project" value="TreeGrafter"/>
</dbReference>
<dbReference type="GO" id="GO:0005829">
    <property type="term" value="C:cytosol"/>
    <property type="evidence" value="ECO:0007669"/>
    <property type="project" value="TreeGrafter"/>
</dbReference>
<dbReference type="PANTHER" id="PTHR31859:SF1">
    <property type="entry name" value="TETRATRICOPEPTIDE REPEAT PROTEIN 39C"/>
    <property type="match status" value="1"/>
</dbReference>
<evidence type="ECO:0000313" key="2">
    <source>
        <dbReference type="EMBL" id="SAM00148.1"/>
    </source>
</evidence>
<keyword evidence="3" id="KW-1185">Reference proteome</keyword>
<dbReference type="GO" id="GO:0005634">
    <property type="term" value="C:nucleus"/>
    <property type="evidence" value="ECO:0007669"/>
    <property type="project" value="TreeGrafter"/>
</dbReference>
<feature type="compositionally biased region" description="Polar residues" evidence="1">
    <location>
        <begin position="12"/>
        <end position="21"/>
    </location>
</feature>
<evidence type="ECO:0008006" key="4">
    <source>
        <dbReference type="Google" id="ProtNLM"/>
    </source>
</evidence>
<dbReference type="Pfam" id="PF10300">
    <property type="entry name" value="Iml2-TPR_39"/>
    <property type="match status" value="2"/>
</dbReference>
<dbReference type="OMA" id="MIYKELH"/>
<feature type="region of interest" description="Disordered" evidence="1">
    <location>
        <begin position="1"/>
        <end position="31"/>
    </location>
</feature>
<sequence length="714" mass="81000">MTKPKPGMLPTGRQSQSTGNMLSSTLSSSPSIRSITRLGSLSSLPTPSSSTSTSSSSFSFGLKKSSTSASQLQEANATLYADIAQVRQAMDLFLNSRIPECEAILNPRKDSSMYHSLGYAFVLFLKACMTFQKEDIEAGLEAMKQAYQMADKLRKRDSSWKNLSAWVKSHSIQDIQTMTPLQRHAELVYAETYLLKAMLQIIYDESFVGFLREGLKMRASHGIYKVLEKYMLHVQEEASLGKDVTEYGLDEHFASGIAFGMGCFNLVLSMLPNIVLKLAEFVGFTGDRDVAMFYFRSVGGWDDMAPGALDRGELPEQQGPEEGLRRQFCDMMLLLYNIVLSKLAPLSHVDEPLADAVLKYNLTLYPDGIFFLYFSGRQLSSKKQLDRAKEQYHRAISMESSWKQLHHICYWELGLISLLQQDWKLAQQHYTLLNLESNWSKAVYTYVQGLSLYMYALELPPGEKRSQLLGKVNDLMARVTKAKQKIAGKSIFVEKFVARKSRKFDLQGGRLLFPDLEVLNAFSAFELMSTDLARKNLARVDATLTRLQNNNSFYVYDDLCLCHFLRTMLIRMILQDDGPDAALKQAHQVSVQAVLDYADKVQLDHYTYYFTIYEKARMLIMDRQFEAAQKEINYLIRCSEKNDFNVGAGARAKNKYSLENSLILKCHNCLEMITEMQHTGLQQNVQQLALDSSTTTPVNQNDDSDDDFQDAKED</sequence>
<dbReference type="Proteomes" id="UP000078561">
    <property type="component" value="Unassembled WGS sequence"/>
</dbReference>
<evidence type="ECO:0000313" key="3">
    <source>
        <dbReference type="Proteomes" id="UP000078561"/>
    </source>
</evidence>
<dbReference type="InterPro" id="IPR011990">
    <property type="entry name" value="TPR-like_helical_dom_sf"/>
</dbReference>
<accession>A0A163M0L9</accession>
<feature type="compositionally biased region" description="Polar residues" evidence="1">
    <location>
        <begin position="692"/>
        <end position="701"/>
    </location>
</feature>
<dbReference type="InParanoid" id="A0A163M0L9"/>
<organism evidence="2">
    <name type="scientific">Absidia glauca</name>
    <name type="common">Pin mould</name>
    <dbReference type="NCBI Taxonomy" id="4829"/>
    <lineage>
        <taxon>Eukaryota</taxon>
        <taxon>Fungi</taxon>
        <taxon>Fungi incertae sedis</taxon>
        <taxon>Mucoromycota</taxon>
        <taxon>Mucoromycotina</taxon>
        <taxon>Mucoromycetes</taxon>
        <taxon>Mucorales</taxon>
        <taxon>Cunninghamellaceae</taxon>
        <taxon>Absidia</taxon>
    </lineage>
</organism>
<dbReference type="OrthoDB" id="43460at2759"/>
<dbReference type="AlphaFoldDB" id="A0A163M0L9"/>
<evidence type="ECO:0000256" key="1">
    <source>
        <dbReference type="SAM" id="MobiDB-lite"/>
    </source>
</evidence>
<dbReference type="EMBL" id="LT553140">
    <property type="protein sequence ID" value="SAM00148.1"/>
    <property type="molecule type" value="Genomic_DNA"/>
</dbReference>
<gene>
    <name evidence="2" type="primary">ABSGL_05823.1 scaffold 7482</name>
</gene>
<protein>
    <recommendedName>
        <fullName evidence="4">Tetratricopeptide repeat protein 39B</fullName>
    </recommendedName>
</protein>
<proteinExistence type="predicted"/>
<reference evidence="2" key="1">
    <citation type="submission" date="2016-04" db="EMBL/GenBank/DDBJ databases">
        <authorList>
            <person name="Evans L.H."/>
            <person name="Alamgir A."/>
            <person name="Owens N."/>
            <person name="Weber N.D."/>
            <person name="Virtaneva K."/>
            <person name="Barbian K."/>
            <person name="Babar A."/>
            <person name="Rosenke K."/>
        </authorList>
    </citation>
    <scope>NUCLEOTIDE SEQUENCE [LARGE SCALE GENOMIC DNA]</scope>
    <source>
        <strain evidence="2">CBS 101.48</strain>
    </source>
</reference>
<feature type="region of interest" description="Disordered" evidence="1">
    <location>
        <begin position="692"/>
        <end position="714"/>
    </location>
</feature>
<dbReference type="PANTHER" id="PTHR31859">
    <property type="entry name" value="TETRATRICOPEPTIDE REPEAT PROTEIN 39 FAMILY MEMBER"/>
    <property type="match status" value="1"/>
</dbReference>